<evidence type="ECO:0000313" key="3">
    <source>
        <dbReference type="Proteomes" id="UP000037069"/>
    </source>
</evidence>
<dbReference type="AlphaFoldDB" id="A0A0L0BVJ1"/>
<comment type="caution">
    <text evidence="2">The sequence shown here is derived from an EMBL/GenBank/DDBJ whole genome shotgun (WGS) entry which is preliminary data.</text>
</comment>
<feature type="region of interest" description="Disordered" evidence="1">
    <location>
        <begin position="84"/>
        <end position="107"/>
    </location>
</feature>
<evidence type="ECO:0000313" key="2">
    <source>
        <dbReference type="EMBL" id="KNC24003.1"/>
    </source>
</evidence>
<dbReference type="Proteomes" id="UP000037069">
    <property type="component" value="Unassembled WGS sequence"/>
</dbReference>
<name>A0A0L0BVJ1_LUCCU</name>
<dbReference type="OrthoDB" id="8016551at2759"/>
<proteinExistence type="predicted"/>
<reference evidence="2 3" key="1">
    <citation type="journal article" date="2015" name="Nat. Commun.">
        <title>Lucilia cuprina genome unlocks parasitic fly biology to underpin future interventions.</title>
        <authorList>
            <person name="Anstead C.A."/>
            <person name="Korhonen P.K."/>
            <person name="Young N.D."/>
            <person name="Hall R.S."/>
            <person name="Jex A.R."/>
            <person name="Murali S.C."/>
            <person name="Hughes D.S."/>
            <person name="Lee S.F."/>
            <person name="Perry T."/>
            <person name="Stroehlein A.J."/>
            <person name="Ansell B.R."/>
            <person name="Breugelmans B."/>
            <person name="Hofmann A."/>
            <person name="Qu J."/>
            <person name="Dugan S."/>
            <person name="Lee S.L."/>
            <person name="Chao H."/>
            <person name="Dinh H."/>
            <person name="Han Y."/>
            <person name="Doddapaneni H.V."/>
            <person name="Worley K.C."/>
            <person name="Muzny D.M."/>
            <person name="Ioannidis P."/>
            <person name="Waterhouse R.M."/>
            <person name="Zdobnov E.M."/>
            <person name="James P.J."/>
            <person name="Bagnall N.H."/>
            <person name="Kotze A.C."/>
            <person name="Gibbs R.A."/>
            <person name="Richards S."/>
            <person name="Batterham P."/>
            <person name="Gasser R.B."/>
        </authorList>
    </citation>
    <scope>NUCLEOTIDE SEQUENCE [LARGE SCALE GENOMIC DNA]</scope>
    <source>
        <strain evidence="2 3">LS</strain>
        <tissue evidence="2">Full body</tissue>
    </source>
</reference>
<dbReference type="EMBL" id="JRES01001278">
    <property type="protein sequence ID" value="KNC24003.1"/>
    <property type="molecule type" value="Genomic_DNA"/>
</dbReference>
<gene>
    <name evidence="2" type="ORF">FF38_11616</name>
</gene>
<sequence length="271" mass="30902">MPTSLESTTTDPLENIVKSEEAKPVLVDLPDIKESSTTIKPEVVTDNAVVEDNPKNDLETPRNVDVLNAEAVLKIEEDLKLQSKKEEDHKFKDSPKDVTAEEIHKQSESWKDFEDDFSLLEDRMPDLTDEEYGQINKDGAMPWNFLKSLDVKRDVDEIKPRPLQALTPIYITVPIVINTHSTLPITLTIGGQKVPLKLPTETKPIALAGENLKTPTSNTIVTPTSIFNKLMDYSEPPLRQTNRHRSNFRKKIYARNNNHQVEEFEYKNEEI</sequence>
<organism evidence="2 3">
    <name type="scientific">Lucilia cuprina</name>
    <name type="common">Green bottle fly</name>
    <name type="synonym">Australian sheep blowfly</name>
    <dbReference type="NCBI Taxonomy" id="7375"/>
    <lineage>
        <taxon>Eukaryota</taxon>
        <taxon>Metazoa</taxon>
        <taxon>Ecdysozoa</taxon>
        <taxon>Arthropoda</taxon>
        <taxon>Hexapoda</taxon>
        <taxon>Insecta</taxon>
        <taxon>Pterygota</taxon>
        <taxon>Neoptera</taxon>
        <taxon>Endopterygota</taxon>
        <taxon>Diptera</taxon>
        <taxon>Brachycera</taxon>
        <taxon>Muscomorpha</taxon>
        <taxon>Oestroidea</taxon>
        <taxon>Calliphoridae</taxon>
        <taxon>Luciliinae</taxon>
        <taxon>Lucilia</taxon>
    </lineage>
</organism>
<keyword evidence="3" id="KW-1185">Reference proteome</keyword>
<evidence type="ECO:0000256" key="1">
    <source>
        <dbReference type="SAM" id="MobiDB-lite"/>
    </source>
</evidence>
<accession>A0A0L0BVJ1</accession>
<protein>
    <submittedName>
        <fullName evidence="2">Uncharacterized protein</fullName>
    </submittedName>
</protein>